<evidence type="ECO:0000313" key="4">
    <source>
        <dbReference type="EMBL" id="MTV29839.1"/>
    </source>
</evidence>
<keyword evidence="2" id="KW-0472">Membrane</keyword>
<evidence type="ECO:0000256" key="2">
    <source>
        <dbReference type="SAM" id="Phobius"/>
    </source>
</evidence>
<dbReference type="Proteomes" id="UP000439113">
    <property type="component" value="Unassembled WGS sequence"/>
</dbReference>
<dbReference type="InterPro" id="IPR003660">
    <property type="entry name" value="HAMP_dom"/>
</dbReference>
<keyword evidence="2" id="KW-0812">Transmembrane</keyword>
<dbReference type="SUPFAM" id="SSF158472">
    <property type="entry name" value="HAMP domain-like"/>
    <property type="match status" value="1"/>
</dbReference>
<comment type="caution">
    <text evidence="4">The sequence shown here is derived from an EMBL/GenBank/DDBJ whole genome shotgun (WGS) entry which is preliminary data.</text>
</comment>
<dbReference type="CDD" id="cd06225">
    <property type="entry name" value="HAMP"/>
    <property type="match status" value="1"/>
</dbReference>
<accession>A0A6N8DHP1</accession>
<evidence type="ECO:0000259" key="3">
    <source>
        <dbReference type="PROSITE" id="PS50885"/>
    </source>
</evidence>
<keyword evidence="2" id="KW-1133">Transmembrane helix</keyword>
<dbReference type="PROSITE" id="PS50885">
    <property type="entry name" value="HAMP"/>
    <property type="match status" value="1"/>
</dbReference>
<dbReference type="AlphaFoldDB" id="A0A6N8DHP1"/>
<protein>
    <submittedName>
        <fullName evidence="4">HAMP domain-containing protein</fullName>
    </submittedName>
</protein>
<dbReference type="OrthoDB" id="3289104at2"/>
<feature type="transmembrane region" description="Helical" evidence="2">
    <location>
        <begin position="210"/>
        <end position="231"/>
    </location>
</feature>
<dbReference type="PANTHER" id="PTHR32089:SF112">
    <property type="entry name" value="LYSOZYME-LIKE PROTEIN-RELATED"/>
    <property type="match status" value="1"/>
</dbReference>
<dbReference type="PANTHER" id="PTHR32089">
    <property type="entry name" value="METHYL-ACCEPTING CHEMOTAXIS PROTEIN MCPB"/>
    <property type="match status" value="1"/>
</dbReference>
<name>A0A6N8DHP1_RHOAC</name>
<dbReference type="Pfam" id="PF00672">
    <property type="entry name" value="HAMP"/>
    <property type="match status" value="1"/>
</dbReference>
<sequence length="312" mass="33576">MIARSHQKPGESLCRQSRRTLRHVASTAMLDRLNIGGRLAAGFTVLIALILALSACLIYAETVGGAALTTVIMKENNAILDHVARASINLYIAQTWRHLATDEAEDAETSRSVRQAVQKNIDKLAASILDPGRRARAEEMGALVDGYADLADRLARVKADAGLGSEEARTIAAKMDEVENRLDVVAGELERAIVGTAVQTENDARSELKLLSWGSMALAALSVVLGAFLAWRIARGITRPVRAIASTMSAMSNGDLTKETPGRQRSDEIGEMARAVRAVEVFRDNAEAARAWRGKPGRNARARPNASVSSKI</sequence>
<evidence type="ECO:0000313" key="5">
    <source>
        <dbReference type="Proteomes" id="UP000439113"/>
    </source>
</evidence>
<feature type="domain" description="HAMP" evidence="3">
    <location>
        <begin position="235"/>
        <end position="291"/>
    </location>
</feature>
<reference evidence="4 5" key="1">
    <citation type="submission" date="2019-11" db="EMBL/GenBank/DDBJ databases">
        <title>Whole-genome sequence of a Rhodoblastus acidophilus DSM 142.</title>
        <authorList>
            <person name="Kyndt J.A."/>
            <person name="Meyer T.E."/>
        </authorList>
    </citation>
    <scope>NUCLEOTIDE SEQUENCE [LARGE SCALE GENOMIC DNA]</scope>
    <source>
        <strain evidence="4 5">DSM 142</strain>
    </source>
</reference>
<dbReference type="GO" id="GO:0016020">
    <property type="term" value="C:membrane"/>
    <property type="evidence" value="ECO:0007669"/>
    <property type="project" value="InterPro"/>
</dbReference>
<dbReference type="GO" id="GO:0007165">
    <property type="term" value="P:signal transduction"/>
    <property type="evidence" value="ECO:0007669"/>
    <property type="project" value="InterPro"/>
</dbReference>
<gene>
    <name evidence="4" type="ORF">GJ654_02385</name>
</gene>
<proteinExistence type="predicted"/>
<dbReference type="SMART" id="SM00304">
    <property type="entry name" value="HAMP"/>
    <property type="match status" value="1"/>
</dbReference>
<feature type="compositionally biased region" description="Basic residues" evidence="1">
    <location>
        <begin position="292"/>
        <end position="301"/>
    </location>
</feature>
<organism evidence="4 5">
    <name type="scientific">Rhodoblastus acidophilus</name>
    <name type="common">Rhodopseudomonas acidophila</name>
    <dbReference type="NCBI Taxonomy" id="1074"/>
    <lineage>
        <taxon>Bacteria</taxon>
        <taxon>Pseudomonadati</taxon>
        <taxon>Pseudomonadota</taxon>
        <taxon>Alphaproteobacteria</taxon>
        <taxon>Hyphomicrobiales</taxon>
        <taxon>Rhodoblastaceae</taxon>
        <taxon>Rhodoblastus</taxon>
    </lineage>
</organism>
<feature type="region of interest" description="Disordered" evidence="1">
    <location>
        <begin position="292"/>
        <end position="312"/>
    </location>
</feature>
<feature type="transmembrane region" description="Helical" evidence="2">
    <location>
        <begin position="39"/>
        <end position="60"/>
    </location>
</feature>
<dbReference type="EMBL" id="WNKS01000001">
    <property type="protein sequence ID" value="MTV29839.1"/>
    <property type="molecule type" value="Genomic_DNA"/>
</dbReference>
<evidence type="ECO:0000256" key="1">
    <source>
        <dbReference type="SAM" id="MobiDB-lite"/>
    </source>
</evidence>
<dbReference type="Gene3D" id="6.10.340.10">
    <property type="match status" value="1"/>
</dbReference>